<dbReference type="InterPro" id="IPR015109">
    <property type="entry name" value="Restrct_endonuc_II_EcoRII_C"/>
</dbReference>
<evidence type="ECO:0000313" key="3">
    <source>
        <dbReference type="Proteomes" id="UP001579974"/>
    </source>
</evidence>
<dbReference type="Pfam" id="PF09019">
    <property type="entry name" value="EcoRII-C"/>
    <property type="match status" value="1"/>
</dbReference>
<proteinExistence type="predicted"/>
<dbReference type="RefSeq" id="WP_275474148.1">
    <property type="nucleotide sequence ID" value="NZ_CP162940.1"/>
</dbReference>
<name>A0ABV5AHJ4_9BACL</name>
<keyword evidence="2" id="KW-0540">Nuclease</keyword>
<accession>A0ABV5AHJ4</accession>
<keyword evidence="2" id="KW-0255">Endonuclease</keyword>
<dbReference type="GO" id="GO:0004519">
    <property type="term" value="F:endonuclease activity"/>
    <property type="evidence" value="ECO:0007669"/>
    <property type="project" value="UniProtKB-KW"/>
</dbReference>
<evidence type="ECO:0000313" key="2">
    <source>
        <dbReference type="EMBL" id="MFB5191712.1"/>
    </source>
</evidence>
<gene>
    <name evidence="2" type="ORF">KKP3000_000489</name>
</gene>
<evidence type="ECO:0000259" key="1">
    <source>
        <dbReference type="Pfam" id="PF09019"/>
    </source>
</evidence>
<dbReference type="SUPFAM" id="SSF52980">
    <property type="entry name" value="Restriction endonuclease-like"/>
    <property type="match status" value="1"/>
</dbReference>
<keyword evidence="3" id="KW-1185">Reference proteome</keyword>
<protein>
    <submittedName>
        <fullName evidence="2">Type II restriction endonuclease</fullName>
    </submittedName>
</protein>
<comment type="caution">
    <text evidence="2">The sequence shown here is derived from an EMBL/GenBank/DDBJ whole genome shotgun (WGS) entry which is preliminary data.</text>
</comment>
<keyword evidence="2" id="KW-0378">Hydrolase</keyword>
<dbReference type="Proteomes" id="UP001579974">
    <property type="component" value="Unassembled WGS sequence"/>
</dbReference>
<reference evidence="2 3" key="1">
    <citation type="journal article" date="2024" name="Int. J. Mol. Sci.">
        <title>Exploration of Alicyclobacillus spp. Genome in Search of Antibiotic Resistance.</title>
        <authorList>
            <person name="Bucka-Kolendo J."/>
            <person name="Kiousi D.E."/>
            <person name="Dekowska A."/>
            <person name="Mikolajczuk-Szczyrba A."/>
            <person name="Karadedos D.M."/>
            <person name="Michael P."/>
            <person name="Galanis A."/>
            <person name="Sokolowska B."/>
        </authorList>
    </citation>
    <scope>NUCLEOTIDE SEQUENCE [LARGE SCALE GENOMIC DNA]</scope>
    <source>
        <strain evidence="2 3">KKP 3000</strain>
    </source>
</reference>
<dbReference type="EMBL" id="JBDXSU010000013">
    <property type="protein sequence ID" value="MFB5191712.1"/>
    <property type="molecule type" value="Genomic_DNA"/>
</dbReference>
<organism evidence="2 3">
    <name type="scientific">Alicyclobacillus fastidiosus</name>
    <dbReference type="NCBI Taxonomy" id="392011"/>
    <lineage>
        <taxon>Bacteria</taxon>
        <taxon>Bacillati</taxon>
        <taxon>Bacillota</taxon>
        <taxon>Bacilli</taxon>
        <taxon>Bacillales</taxon>
        <taxon>Alicyclobacillaceae</taxon>
        <taxon>Alicyclobacillus</taxon>
    </lineage>
</organism>
<dbReference type="InterPro" id="IPR038365">
    <property type="entry name" value="EcoRII_C_sf"/>
</dbReference>
<feature type="domain" description="Restriction endonuclease type II EcoRII C-terminal" evidence="1">
    <location>
        <begin position="234"/>
        <end position="402"/>
    </location>
</feature>
<dbReference type="Gene3D" id="3.40.91.80">
    <property type="match status" value="1"/>
</dbReference>
<sequence length="409" mass="47413">MNNLRAGFLSQYFDGVVIKRLSAVEADRSKSNQHEFNGTVPLQELFGYQRLSDYPARFMWLGGENENVTEDSIVTWYDARENHPTRTEYRLYFKNNPVMEIASANDLLIVARRPNGELYFLVAPSESTMESQLRWLFDAQEQVGFKFEHKTISGNHDVEIDYVVRLILEELGIEVQDSEVGFLDSHLEPYIDKGVFPTTKEFSQLTRKIVRDVSAVGDPDSALLAWMELEERLFKRLERHIIAVRLEKGFYEGSEVDVDGFIQFSLSVQNRRKSRVGYALENHLEEVFLANKVRYSRTAVTEHKSKPDFLFPGINEYRDTAFPSNRLTMLGVKSTCKDRWRQVLAEAARINEKHLLTLEPGISENQTNEMQSSSLQLVLPQRLHTTYKPSQQSWLMNVREFVDLVKVRQ</sequence>
<dbReference type="InterPro" id="IPR011335">
    <property type="entry name" value="Restrct_endonuc-II-like"/>
</dbReference>